<dbReference type="GO" id="GO:0004817">
    <property type="term" value="F:cysteine-tRNA ligase activity"/>
    <property type="evidence" value="ECO:0007669"/>
    <property type="project" value="UniProtKB-EC"/>
</dbReference>
<evidence type="ECO:0000256" key="2">
    <source>
        <dbReference type="ARBA" id="ARBA00012832"/>
    </source>
</evidence>
<evidence type="ECO:0000256" key="9">
    <source>
        <dbReference type="ARBA" id="ARBA00023146"/>
    </source>
</evidence>
<dbReference type="Pfam" id="PF01406">
    <property type="entry name" value="tRNA-synt_1e"/>
    <property type="match status" value="1"/>
</dbReference>
<keyword evidence="14" id="KW-1185">Reference proteome</keyword>
<evidence type="ECO:0000256" key="11">
    <source>
        <dbReference type="ARBA" id="ARBA00039362"/>
    </source>
</evidence>
<keyword evidence="7" id="KW-0067">ATP-binding</keyword>
<keyword evidence="6" id="KW-0862">Zinc</keyword>
<dbReference type="PANTHER" id="PTHR10890">
    <property type="entry name" value="CYSTEINYL-TRNA SYNTHETASE"/>
    <property type="match status" value="1"/>
</dbReference>
<sequence>MMVEPETSYLLLVLATAIVAALTPLGLRSVFSISRRIVSGTLTRIAFPLTGQTAFSTIADTNMAAPNTSNFSSVRRKMPPWVPHNAKEAPVLKLYNSLTRQKEVFRPISGNQVKLYICGPTVYDSAHMGHARAYLSFDILRRVLSQYFNYDVLYVMNITDIDDKIIKRARQGYLFDRYVAENHNDSVTVAKDSIKALDQWRDKVKVETDPDKKKMLNEMFNKVHHSATAWERTLKDGPTSEAANECVNFLNSAKDVLSDYLDNQYGDTVNDHSIFAKLAKYYENDFLQDMKLLNVLPPTILTRVSEYIPEIIEYVATILKNDYGYVTSDGSVYFDTARFQANQKHFYAKLVPEAFNNAEGGADNDVSGYMKESEGELSIGADRTQEKKNNSDFALWKASKAGEPFWDSPWGKGRPGWHIECSAMSTSICGDKLDIHAGGFDLKFPHHDNEIAQCEAHFDDPHWVNFFLHCGTLRIAGSKMSKSLKNFISIKNALKEFTTRQLRILFLMHTWNDVLDYSSQTMDRACQFEKVAKEFFLLVKDIGRKKKAVTTEASGSYQKFNQLELDTFKSFNDLKLEIHAALCDSIDTRTVIEKVRAIIVLGNGYYTQTEGDGSTNVELLVNMAEYITGLFKMFGVVPQNNDIGFGSESTSDGVNKEELLMPYLTALADFRETVRASARTQKNTDILNECDRIRDEVLPLLGVRFEDRANQTIVKLEDPETLLREVEQKKAAAQAKLIEKQKREEEARKKAELKLIPGNEWFLRGPDADKYSKLDEKGIPTHLKNGEEVSKKLRSKLEKVVDNQEKSHNAAVKAKA</sequence>
<dbReference type="GO" id="GO:0006423">
    <property type="term" value="P:cysteinyl-tRNA aminoacylation"/>
    <property type="evidence" value="ECO:0007669"/>
    <property type="project" value="InterPro"/>
</dbReference>
<keyword evidence="8" id="KW-0648">Protein biosynthesis</keyword>
<dbReference type="GO" id="GO:0046872">
    <property type="term" value="F:metal ion binding"/>
    <property type="evidence" value="ECO:0007669"/>
    <property type="project" value="UniProtKB-KW"/>
</dbReference>
<evidence type="ECO:0000256" key="12">
    <source>
        <dbReference type="SAM" id="Coils"/>
    </source>
</evidence>
<name>A0A7E4W012_PANRE</name>
<evidence type="ECO:0000256" key="6">
    <source>
        <dbReference type="ARBA" id="ARBA00022833"/>
    </source>
</evidence>
<dbReference type="InterPro" id="IPR015803">
    <property type="entry name" value="Cys-tRNA-ligase"/>
</dbReference>
<dbReference type="Proteomes" id="UP000492821">
    <property type="component" value="Unassembled WGS sequence"/>
</dbReference>
<evidence type="ECO:0000256" key="10">
    <source>
        <dbReference type="ARBA" id="ARBA00031499"/>
    </source>
</evidence>
<dbReference type="AlphaFoldDB" id="A0A7E4W012"/>
<dbReference type="InterPro" id="IPR024909">
    <property type="entry name" value="Cys-tRNA/MSH_ligase"/>
</dbReference>
<dbReference type="Gene3D" id="3.40.50.620">
    <property type="entry name" value="HUPs"/>
    <property type="match status" value="1"/>
</dbReference>
<dbReference type="WBParaSite" id="Pan_g4481.t1">
    <property type="protein sequence ID" value="Pan_g4481.t1"/>
    <property type="gene ID" value="Pan_g4481"/>
</dbReference>
<evidence type="ECO:0000256" key="3">
    <source>
        <dbReference type="ARBA" id="ARBA00022598"/>
    </source>
</evidence>
<dbReference type="InterPro" id="IPR009080">
    <property type="entry name" value="tRNAsynth_Ia_anticodon-bd"/>
</dbReference>
<feature type="coiled-coil region" evidence="12">
    <location>
        <begin position="723"/>
        <end position="754"/>
    </location>
</feature>
<dbReference type="GO" id="GO:0005524">
    <property type="term" value="F:ATP binding"/>
    <property type="evidence" value="ECO:0007669"/>
    <property type="project" value="UniProtKB-KW"/>
</dbReference>
<dbReference type="HAMAP" id="MF_00041">
    <property type="entry name" value="Cys_tRNA_synth"/>
    <property type="match status" value="1"/>
</dbReference>
<keyword evidence="4" id="KW-0479">Metal-binding</keyword>
<keyword evidence="3" id="KW-0436">Ligase</keyword>
<evidence type="ECO:0000256" key="4">
    <source>
        <dbReference type="ARBA" id="ARBA00022723"/>
    </source>
</evidence>
<dbReference type="CDD" id="cd00672">
    <property type="entry name" value="CysRS_core"/>
    <property type="match status" value="1"/>
</dbReference>
<keyword evidence="5" id="KW-0547">Nucleotide-binding</keyword>
<protein>
    <recommendedName>
        <fullName evidence="11">Cysteine--tRNA ligase, cytoplasmic</fullName>
        <ecNumber evidence="2">6.1.1.16</ecNumber>
    </recommendedName>
    <alternativeName>
        <fullName evidence="10">Cysteinyl-tRNA synthetase</fullName>
    </alternativeName>
</protein>
<dbReference type="GO" id="GO:0005737">
    <property type="term" value="C:cytoplasm"/>
    <property type="evidence" value="ECO:0007669"/>
    <property type="project" value="TreeGrafter"/>
</dbReference>
<evidence type="ECO:0000313" key="14">
    <source>
        <dbReference type="Proteomes" id="UP000492821"/>
    </source>
</evidence>
<organism evidence="14 15">
    <name type="scientific">Panagrellus redivivus</name>
    <name type="common">Microworm</name>
    <dbReference type="NCBI Taxonomy" id="6233"/>
    <lineage>
        <taxon>Eukaryota</taxon>
        <taxon>Metazoa</taxon>
        <taxon>Ecdysozoa</taxon>
        <taxon>Nematoda</taxon>
        <taxon>Chromadorea</taxon>
        <taxon>Rhabditida</taxon>
        <taxon>Tylenchina</taxon>
        <taxon>Panagrolaimomorpha</taxon>
        <taxon>Panagrolaimoidea</taxon>
        <taxon>Panagrolaimidae</taxon>
        <taxon>Panagrellus</taxon>
    </lineage>
</organism>
<dbReference type="SUPFAM" id="SSF47323">
    <property type="entry name" value="Anticodon-binding domain of a subclass of class I aminoacyl-tRNA synthetases"/>
    <property type="match status" value="1"/>
</dbReference>
<comment type="cofactor">
    <cofactor evidence="1">
        <name>Zn(2+)</name>
        <dbReference type="ChEBI" id="CHEBI:29105"/>
    </cofactor>
</comment>
<proteinExistence type="inferred from homology"/>
<accession>A0A7E4W012</accession>
<reference evidence="15" key="2">
    <citation type="submission" date="2020-10" db="UniProtKB">
        <authorList>
            <consortium name="WormBaseParasite"/>
        </authorList>
    </citation>
    <scope>IDENTIFICATION</scope>
</reference>
<dbReference type="InterPro" id="IPR014729">
    <property type="entry name" value="Rossmann-like_a/b/a_fold"/>
</dbReference>
<keyword evidence="12" id="KW-0175">Coiled coil</keyword>
<dbReference type="InterPro" id="IPR032678">
    <property type="entry name" value="tRNA-synt_1_cat_dom"/>
</dbReference>
<evidence type="ECO:0000256" key="7">
    <source>
        <dbReference type="ARBA" id="ARBA00022840"/>
    </source>
</evidence>
<dbReference type="SUPFAM" id="SSF52374">
    <property type="entry name" value="Nucleotidylyl transferase"/>
    <property type="match status" value="1"/>
</dbReference>
<dbReference type="PANTHER" id="PTHR10890:SF3">
    <property type="entry name" value="CYSTEINE--TRNA LIGASE, CYTOPLASMIC"/>
    <property type="match status" value="1"/>
</dbReference>
<dbReference type="NCBIfam" id="TIGR00435">
    <property type="entry name" value="cysS"/>
    <property type="match status" value="1"/>
</dbReference>
<evidence type="ECO:0000256" key="8">
    <source>
        <dbReference type="ARBA" id="ARBA00022917"/>
    </source>
</evidence>
<keyword evidence="9" id="KW-0030">Aminoacyl-tRNA synthetase</keyword>
<dbReference type="EC" id="6.1.1.16" evidence="2"/>
<evidence type="ECO:0000259" key="13">
    <source>
        <dbReference type="Pfam" id="PF01406"/>
    </source>
</evidence>
<feature type="domain" description="tRNA synthetases class I catalytic" evidence="13">
    <location>
        <begin position="105"/>
        <end position="526"/>
    </location>
</feature>
<reference evidence="14" key="1">
    <citation type="journal article" date="2013" name="Genetics">
        <title>The draft genome and transcriptome of Panagrellus redivivus are shaped by the harsh demands of a free-living lifestyle.</title>
        <authorList>
            <person name="Srinivasan J."/>
            <person name="Dillman A.R."/>
            <person name="Macchietto M.G."/>
            <person name="Heikkinen L."/>
            <person name="Lakso M."/>
            <person name="Fracchia K.M."/>
            <person name="Antoshechkin I."/>
            <person name="Mortazavi A."/>
            <person name="Wong G."/>
            <person name="Sternberg P.W."/>
        </authorList>
    </citation>
    <scope>NUCLEOTIDE SEQUENCE [LARGE SCALE GENOMIC DNA]</scope>
    <source>
        <strain evidence="14">MT8872</strain>
    </source>
</reference>
<evidence type="ECO:0000256" key="5">
    <source>
        <dbReference type="ARBA" id="ARBA00022741"/>
    </source>
</evidence>
<dbReference type="PRINTS" id="PR00983">
    <property type="entry name" value="TRNASYNTHCYS"/>
</dbReference>
<evidence type="ECO:0000256" key="1">
    <source>
        <dbReference type="ARBA" id="ARBA00001947"/>
    </source>
</evidence>
<evidence type="ECO:0000313" key="15">
    <source>
        <dbReference type="WBParaSite" id="Pan_g4481.t1"/>
    </source>
</evidence>